<name>A0A8H6YGK8_9AGAR</name>
<evidence type="ECO:0000256" key="1">
    <source>
        <dbReference type="SAM" id="Coils"/>
    </source>
</evidence>
<comment type="caution">
    <text evidence="3">The sequence shown here is derived from an EMBL/GenBank/DDBJ whole genome shotgun (WGS) entry which is preliminary data.</text>
</comment>
<dbReference type="Proteomes" id="UP000623467">
    <property type="component" value="Unassembled WGS sequence"/>
</dbReference>
<evidence type="ECO:0000313" key="4">
    <source>
        <dbReference type="Proteomes" id="UP000623467"/>
    </source>
</evidence>
<gene>
    <name evidence="3" type="ORF">MSAN_01213200</name>
</gene>
<feature type="compositionally biased region" description="Basic and acidic residues" evidence="2">
    <location>
        <begin position="319"/>
        <end position="328"/>
    </location>
</feature>
<evidence type="ECO:0008006" key="5">
    <source>
        <dbReference type="Google" id="ProtNLM"/>
    </source>
</evidence>
<dbReference type="OrthoDB" id="2978536at2759"/>
<organism evidence="3 4">
    <name type="scientific">Mycena sanguinolenta</name>
    <dbReference type="NCBI Taxonomy" id="230812"/>
    <lineage>
        <taxon>Eukaryota</taxon>
        <taxon>Fungi</taxon>
        <taxon>Dikarya</taxon>
        <taxon>Basidiomycota</taxon>
        <taxon>Agaricomycotina</taxon>
        <taxon>Agaricomycetes</taxon>
        <taxon>Agaricomycetidae</taxon>
        <taxon>Agaricales</taxon>
        <taxon>Marasmiineae</taxon>
        <taxon>Mycenaceae</taxon>
        <taxon>Mycena</taxon>
    </lineage>
</organism>
<dbReference type="PANTHER" id="PTHR33096:SF1">
    <property type="entry name" value="CXC1-LIKE CYSTEINE CLUSTER ASSOCIATED WITH KDZ TRANSPOSASES DOMAIN-CONTAINING PROTEIN"/>
    <property type="match status" value="1"/>
</dbReference>
<sequence>MAQMVLEQQQALAAEQERREALTAEELAAEQAWRDEPDDYVGPTTTYEQEVLDGARTADISHVGKAIDPEAADDELLEDLAEEHDYNAAFSKKQRHTDYRRRRDRTRRLVDAFQVQLGALTDAYMDWSSSASLAASYMPLEEEGDPTRIKVVVVDLFACDLWHVPLRAEDKFVASGLVRQGLFPCSAAVAGVAITTRALEYFRVAQLRCPRLGIQAWVRTMCDVHGVPPRPYLGVQFSVAFDVYLLVREETARRVRAALGRNDPCWRLRNVCPCCTYKLEGETKDWPFLFTCDGNDSAKRFARKTREQWDDEGNPLPRESAERDDSRRAPGDYFISREVVESWAVADEEELAKVRDEDEERESGCSEKWQNMKESHTVRAAAVYDETGIFAGLCRHGFVLAFVDMVKSGELAKYAFALLAHVCKAMGPEIGKLILGYDIGCRFYTMVMRHPRVSDLLNDREFQALVGAFHGTAHDRLCQTRNLPKYKDDVGLEGFEECETFFSESNALAARTRYSTAFHRWQAFVTWAEHKNRFQTYAQLSHTLTTKYRHALVVLAEAPVLARLMSELEGATPATLEGWLKAEREYLSSLKKEPEEETLQMEYYQALVNFYDAKEAADGLRGNVTGLQFLGESGVDRAGAESATRRFETNRRHVYERENKCLETVRYLEARLELVERWQPGDENWVQAQVLVRKRRYQLALDKLESLVAARLLELWKMNIPGTGYKLRKHIAKAMQARSKAVRTALANYNAAAAALESPRPPLEWEAVVEYAFLAEFDLLRFSCHDVRSEPWAQGSGRAAMDLHFKIKRAKEEIQRLNVEIRRLYTYMRDEDAFLAHHARRLHDGHQPQLAHQVELYRQQHTRFSDEHRRRLEKLGKEAGCTAVLKPGTAVSKERDVPTAARKEETEMADAAHAEALRMAESEVEGAEDVDVEAVADSLELVLRMADDA</sequence>
<dbReference type="InterPro" id="IPR040521">
    <property type="entry name" value="KDZ"/>
</dbReference>
<protein>
    <recommendedName>
        <fullName evidence="5">CxC1-like cysteine cluster associated with KDZ transposases domain-containing protein</fullName>
    </recommendedName>
</protein>
<feature type="region of interest" description="Disordered" evidence="2">
    <location>
        <begin position="304"/>
        <end position="328"/>
    </location>
</feature>
<accession>A0A8H6YGK8</accession>
<reference evidence="3" key="1">
    <citation type="submission" date="2020-05" db="EMBL/GenBank/DDBJ databases">
        <title>Mycena genomes resolve the evolution of fungal bioluminescence.</title>
        <authorList>
            <person name="Tsai I.J."/>
        </authorList>
    </citation>
    <scope>NUCLEOTIDE SEQUENCE</scope>
    <source>
        <strain evidence="3">160909Yilan</strain>
    </source>
</reference>
<keyword evidence="1" id="KW-0175">Coiled coil</keyword>
<feature type="coiled-coil region" evidence="1">
    <location>
        <begin position="800"/>
        <end position="827"/>
    </location>
</feature>
<feature type="coiled-coil region" evidence="1">
    <location>
        <begin position="5"/>
        <end position="32"/>
    </location>
</feature>
<keyword evidence="4" id="KW-1185">Reference proteome</keyword>
<dbReference type="AlphaFoldDB" id="A0A8H6YGK8"/>
<evidence type="ECO:0000256" key="2">
    <source>
        <dbReference type="SAM" id="MobiDB-lite"/>
    </source>
</evidence>
<dbReference type="PANTHER" id="PTHR33096">
    <property type="entry name" value="CXC2 DOMAIN-CONTAINING PROTEIN"/>
    <property type="match status" value="1"/>
</dbReference>
<dbReference type="Pfam" id="PF18758">
    <property type="entry name" value="KDZ"/>
    <property type="match status" value="1"/>
</dbReference>
<evidence type="ECO:0000313" key="3">
    <source>
        <dbReference type="EMBL" id="KAF7358742.1"/>
    </source>
</evidence>
<dbReference type="EMBL" id="JACAZH010000009">
    <property type="protein sequence ID" value="KAF7358742.1"/>
    <property type="molecule type" value="Genomic_DNA"/>
</dbReference>
<proteinExistence type="predicted"/>